<keyword evidence="5 8" id="KW-0472">Membrane</keyword>
<dbReference type="PANTHER" id="PTHR21143:SF104">
    <property type="entry name" value="GUSTATORY RECEPTOR 8A-RELATED"/>
    <property type="match status" value="1"/>
</dbReference>
<dbReference type="Pfam" id="PF08395">
    <property type="entry name" value="7tm_7"/>
    <property type="match status" value="1"/>
</dbReference>
<feature type="transmembrane region" description="Helical" evidence="8">
    <location>
        <begin position="118"/>
        <end position="137"/>
    </location>
</feature>
<dbReference type="GO" id="GO:0030424">
    <property type="term" value="C:axon"/>
    <property type="evidence" value="ECO:0007669"/>
    <property type="project" value="TreeGrafter"/>
</dbReference>
<comment type="similarity">
    <text evidence="8">Belongs to the insect chemoreceptor superfamily. Gustatory receptor (GR) family.</text>
</comment>
<evidence type="ECO:0000256" key="6">
    <source>
        <dbReference type="ARBA" id="ARBA00023170"/>
    </source>
</evidence>
<evidence type="ECO:0000256" key="2">
    <source>
        <dbReference type="ARBA" id="ARBA00022475"/>
    </source>
</evidence>
<keyword evidence="7 8" id="KW-0807">Transducer</keyword>
<dbReference type="PANTHER" id="PTHR21143">
    <property type="entry name" value="INVERTEBRATE GUSTATORY RECEPTOR"/>
    <property type="match status" value="1"/>
</dbReference>
<dbReference type="GO" id="GO:0005886">
    <property type="term" value="C:plasma membrane"/>
    <property type="evidence" value="ECO:0007669"/>
    <property type="project" value="UniProtKB-SubCell"/>
</dbReference>
<dbReference type="FunCoup" id="A0A6P7GH74">
    <property type="interactions" value="4"/>
</dbReference>
<protein>
    <recommendedName>
        <fullName evidence="8">Gustatory receptor</fullName>
    </recommendedName>
</protein>
<gene>
    <name evidence="9" type="primary">LOC114342550</name>
</gene>
<evidence type="ECO:0000256" key="3">
    <source>
        <dbReference type="ARBA" id="ARBA00022692"/>
    </source>
</evidence>
<name>A0A6P7GH74_DIAVI</name>
<sequence length="354" mass="40745">MKTDVDIFKFIVKIGKYWGPFPIEGNFSAKICYFAIASVFSVLAVISSVYVFTRATFDENLGVTDIVIAFCNLTILLTHHVYCSYYGKCFNITSWNYLFQNLATLDEFSMERNIISHLVKVICMLAIFLCPGCVIVLKNEIEDYQNWLYMLSGGFQVLTVLQLFYLIVFWCETCNILSSRYKRINDIVRQIYSEDIFVQQKRMEEIKNVIVSVHKTVKYVNEAAGFFILALLIMAFFDSLFCLNIFLLVQGDVPFFEIYWFLLDAISFIVLSIIVIMSCDQVEKKSTEFIQTCIYIQATTGDEQAATLANLANQLRPKFSAAGFFDINQRLLPVFFSNLSTYLIIILQFKISSL</sequence>
<dbReference type="GO" id="GO:0007635">
    <property type="term" value="P:chemosensory behavior"/>
    <property type="evidence" value="ECO:0007669"/>
    <property type="project" value="TreeGrafter"/>
</dbReference>
<proteinExistence type="inferred from homology"/>
<dbReference type="AlphaFoldDB" id="A0A6P7GH74"/>
<evidence type="ECO:0000256" key="8">
    <source>
        <dbReference type="RuleBase" id="RU363108"/>
    </source>
</evidence>
<comment type="subcellular location">
    <subcellularLocation>
        <location evidence="1 8">Cell membrane</location>
        <topology evidence="1 8">Multi-pass membrane protein</topology>
    </subcellularLocation>
</comment>
<dbReference type="InParanoid" id="A0A6P7GH74"/>
<accession>A0A6P7GH74</accession>
<evidence type="ECO:0000313" key="9">
    <source>
        <dbReference type="RefSeq" id="XP_028149161.1"/>
    </source>
</evidence>
<keyword evidence="6 8" id="KW-0675">Receptor</keyword>
<evidence type="ECO:0000256" key="1">
    <source>
        <dbReference type="ARBA" id="ARBA00004651"/>
    </source>
</evidence>
<reference evidence="9" key="1">
    <citation type="submission" date="2025-08" db="UniProtKB">
        <authorList>
            <consortium name="RefSeq"/>
        </authorList>
    </citation>
    <scope>IDENTIFICATION</scope>
    <source>
        <tissue evidence="9">Whole insect</tissue>
    </source>
</reference>
<comment type="function">
    <text evidence="8">Gustatory receptor which mediates acceptance or avoidance behavior, depending on its substrates.</text>
</comment>
<keyword evidence="3 8" id="KW-0812">Transmembrane</keyword>
<dbReference type="GO" id="GO:0008049">
    <property type="term" value="P:male courtship behavior"/>
    <property type="evidence" value="ECO:0007669"/>
    <property type="project" value="TreeGrafter"/>
</dbReference>
<keyword evidence="2 8" id="KW-1003">Cell membrane</keyword>
<evidence type="ECO:0000256" key="4">
    <source>
        <dbReference type="ARBA" id="ARBA00022989"/>
    </source>
</evidence>
<dbReference type="RefSeq" id="XP_028149161.1">
    <property type="nucleotide sequence ID" value="XM_028293360.1"/>
</dbReference>
<dbReference type="InterPro" id="IPR013604">
    <property type="entry name" value="7TM_chemorcpt"/>
</dbReference>
<feature type="transmembrane region" description="Helical" evidence="8">
    <location>
        <begin position="63"/>
        <end position="82"/>
    </location>
</feature>
<feature type="transmembrane region" description="Helical" evidence="8">
    <location>
        <begin position="224"/>
        <end position="246"/>
    </location>
</feature>
<feature type="transmembrane region" description="Helical" evidence="8">
    <location>
        <begin position="149"/>
        <end position="171"/>
    </location>
</feature>
<keyword evidence="4 8" id="KW-1133">Transmembrane helix</keyword>
<dbReference type="GO" id="GO:0030425">
    <property type="term" value="C:dendrite"/>
    <property type="evidence" value="ECO:0007669"/>
    <property type="project" value="TreeGrafter"/>
</dbReference>
<feature type="transmembrane region" description="Helical" evidence="8">
    <location>
        <begin position="258"/>
        <end position="277"/>
    </location>
</feature>
<dbReference type="GO" id="GO:0043025">
    <property type="term" value="C:neuronal cell body"/>
    <property type="evidence" value="ECO:0007669"/>
    <property type="project" value="TreeGrafter"/>
</dbReference>
<feature type="transmembrane region" description="Helical" evidence="8">
    <location>
        <begin position="331"/>
        <end position="351"/>
    </location>
</feature>
<dbReference type="GO" id="GO:0007165">
    <property type="term" value="P:signal transduction"/>
    <property type="evidence" value="ECO:0007669"/>
    <property type="project" value="UniProtKB-KW"/>
</dbReference>
<dbReference type="GO" id="GO:0050909">
    <property type="term" value="P:sensory perception of taste"/>
    <property type="evidence" value="ECO:0007669"/>
    <property type="project" value="InterPro"/>
</dbReference>
<organism evidence="9">
    <name type="scientific">Diabrotica virgifera virgifera</name>
    <name type="common">western corn rootworm</name>
    <dbReference type="NCBI Taxonomy" id="50390"/>
    <lineage>
        <taxon>Eukaryota</taxon>
        <taxon>Metazoa</taxon>
        <taxon>Ecdysozoa</taxon>
        <taxon>Arthropoda</taxon>
        <taxon>Hexapoda</taxon>
        <taxon>Insecta</taxon>
        <taxon>Pterygota</taxon>
        <taxon>Neoptera</taxon>
        <taxon>Endopterygota</taxon>
        <taxon>Coleoptera</taxon>
        <taxon>Polyphaga</taxon>
        <taxon>Cucujiformia</taxon>
        <taxon>Chrysomeloidea</taxon>
        <taxon>Chrysomelidae</taxon>
        <taxon>Galerucinae</taxon>
        <taxon>Diabroticina</taxon>
        <taxon>Diabroticites</taxon>
        <taxon>Diabrotica</taxon>
    </lineage>
</organism>
<evidence type="ECO:0000256" key="5">
    <source>
        <dbReference type="ARBA" id="ARBA00023136"/>
    </source>
</evidence>
<evidence type="ECO:0000256" key="7">
    <source>
        <dbReference type="ARBA" id="ARBA00023224"/>
    </source>
</evidence>
<feature type="transmembrane region" description="Helical" evidence="8">
    <location>
        <begin position="31"/>
        <end position="51"/>
    </location>
</feature>